<dbReference type="InterPro" id="IPR000683">
    <property type="entry name" value="Gfo/Idh/MocA-like_OxRdtase_N"/>
</dbReference>
<dbReference type="InterPro" id="IPR036291">
    <property type="entry name" value="NAD(P)-bd_dom_sf"/>
</dbReference>
<evidence type="ECO:0000313" key="4">
    <source>
        <dbReference type="Proteomes" id="UP000782312"/>
    </source>
</evidence>
<dbReference type="Gene3D" id="3.30.360.10">
    <property type="entry name" value="Dihydrodipicolinate Reductase, domain 2"/>
    <property type="match status" value="1"/>
</dbReference>
<dbReference type="PANTHER" id="PTHR43377:SF1">
    <property type="entry name" value="BILIVERDIN REDUCTASE A"/>
    <property type="match status" value="1"/>
</dbReference>
<evidence type="ECO:0000259" key="1">
    <source>
        <dbReference type="Pfam" id="PF01408"/>
    </source>
</evidence>
<dbReference type="Pfam" id="PF01408">
    <property type="entry name" value="GFO_IDH_MocA"/>
    <property type="match status" value="1"/>
</dbReference>
<feature type="domain" description="Gfo/Idh/MocA-like oxidoreductase N-terminal" evidence="1">
    <location>
        <begin position="4"/>
        <end position="120"/>
    </location>
</feature>
<comment type="caution">
    <text evidence="3">The sequence shown here is derived from an EMBL/GenBank/DDBJ whole genome shotgun (WGS) entry which is preliminary data.</text>
</comment>
<name>A0A932I0S2_UNCTE</name>
<dbReference type="SUPFAM" id="SSF55347">
    <property type="entry name" value="Glyceraldehyde-3-phosphate dehydrogenase-like, C-terminal domain"/>
    <property type="match status" value="1"/>
</dbReference>
<gene>
    <name evidence="3" type="ORF">HYZ11_06805</name>
</gene>
<feature type="domain" description="GFO/IDH/MocA-like oxidoreductase" evidence="2">
    <location>
        <begin position="154"/>
        <end position="219"/>
    </location>
</feature>
<reference evidence="3" key="1">
    <citation type="submission" date="2020-07" db="EMBL/GenBank/DDBJ databases">
        <title>Huge and variable diversity of episymbiotic CPR bacteria and DPANN archaea in groundwater ecosystems.</title>
        <authorList>
            <person name="He C.Y."/>
            <person name="Keren R."/>
            <person name="Whittaker M."/>
            <person name="Farag I.F."/>
            <person name="Doudna J."/>
            <person name="Cate J.H.D."/>
            <person name="Banfield J.F."/>
        </authorList>
    </citation>
    <scope>NUCLEOTIDE SEQUENCE</scope>
    <source>
        <strain evidence="3">NC_groundwater_763_Ag_S-0.2um_68_21</strain>
    </source>
</reference>
<dbReference type="EMBL" id="JACPUR010000017">
    <property type="protein sequence ID" value="MBI3127296.1"/>
    <property type="molecule type" value="Genomic_DNA"/>
</dbReference>
<dbReference type="PANTHER" id="PTHR43377">
    <property type="entry name" value="BILIVERDIN REDUCTASE A"/>
    <property type="match status" value="1"/>
</dbReference>
<evidence type="ECO:0000313" key="3">
    <source>
        <dbReference type="EMBL" id="MBI3127296.1"/>
    </source>
</evidence>
<dbReference type="InterPro" id="IPR055170">
    <property type="entry name" value="GFO_IDH_MocA-like_dom"/>
</dbReference>
<evidence type="ECO:0000259" key="2">
    <source>
        <dbReference type="Pfam" id="PF22725"/>
    </source>
</evidence>
<accession>A0A932I0S2</accession>
<protein>
    <submittedName>
        <fullName evidence="3">Gfo/Idh/MocA family oxidoreductase</fullName>
    </submittedName>
</protein>
<proteinExistence type="predicted"/>
<dbReference type="Proteomes" id="UP000782312">
    <property type="component" value="Unassembled WGS sequence"/>
</dbReference>
<organism evidence="3 4">
    <name type="scientific">Tectimicrobiota bacterium</name>
    <dbReference type="NCBI Taxonomy" id="2528274"/>
    <lineage>
        <taxon>Bacteria</taxon>
        <taxon>Pseudomonadati</taxon>
        <taxon>Nitrospinota/Tectimicrobiota group</taxon>
        <taxon>Candidatus Tectimicrobiota</taxon>
    </lineage>
</organism>
<dbReference type="InterPro" id="IPR051450">
    <property type="entry name" value="Gfo/Idh/MocA_Oxidoreductases"/>
</dbReference>
<dbReference type="Gene3D" id="3.40.50.720">
    <property type="entry name" value="NAD(P)-binding Rossmann-like Domain"/>
    <property type="match status" value="1"/>
</dbReference>
<dbReference type="Pfam" id="PF22725">
    <property type="entry name" value="GFO_IDH_MocA_C3"/>
    <property type="match status" value="1"/>
</dbReference>
<sequence>MDALRVGIIGAGHMGSYHVAALAELMDARLTAVADLDRHRAEEVAGRYGAAAFSDAAQLVGRIDAAIVAVPTVQHYAVSRLLLQNGVHVLVEKPICPGLEEARDLFRLATKNGLVLHIGHVERFNGAVQELSQIVRYPILIECRRLGPFSHRVREDGVVLDLMIHDLDIAMRLVNEEIAGISAAGASVLSDRDDVANVQIHFTGGCIANLTASRVTQNKIRTLAITQPDAYITLDYADQELRIHRQASSEHSLSREELKYREQSQVERLFVHKENPLKIELRHFLAAVRAGAVVADPERELMSLDVALRIVRMLNLPAPARI</sequence>
<dbReference type="SUPFAM" id="SSF51735">
    <property type="entry name" value="NAD(P)-binding Rossmann-fold domains"/>
    <property type="match status" value="1"/>
</dbReference>
<dbReference type="AlphaFoldDB" id="A0A932I0S2"/>
<dbReference type="GO" id="GO:0000166">
    <property type="term" value="F:nucleotide binding"/>
    <property type="evidence" value="ECO:0007669"/>
    <property type="project" value="InterPro"/>
</dbReference>